<dbReference type="CDD" id="cd00037">
    <property type="entry name" value="CLECT"/>
    <property type="match status" value="1"/>
</dbReference>
<evidence type="ECO:0000313" key="6">
    <source>
        <dbReference type="Proteomes" id="UP000515135"/>
    </source>
</evidence>
<dbReference type="PROSITE" id="PS50041">
    <property type="entry name" value="C_TYPE_LECTIN_2"/>
    <property type="match status" value="1"/>
</dbReference>
<dbReference type="InterPro" id="IPR016187">
    <property type="entry name" value="CTDL_fold"/>
</dbReference>
<dbReference type="SMART" id="SM00042">
    <property type="entry name" value="CUB"/>
    <property type="match status" value="1"/>
</dbReference>
<accession>A0A6P4YCF8</accession>
<organism evidence="6 7">
    <name type="scientific">Branchiostoma belcheri</name>
    <name type="common">Amphioxus</name>
    <dbReference type="NCBI Taxonomy" id="7741"/>
    <lineage>
        <taxon>Eukaryota</taxon>
        <taxon>Metazoa</taxon>
        <taxon>Chordata</taxon>
        <taxon>Cephalochordata</taxon>
        <taxon>Leptocardii</taxon>
        <taxon>Amphioxiformes</taxon>
        <taxon>Branchiostomatidae</taxon>
        <taxon>Branchiostoma</taxon>
    </lineage>
</organism>
<evidence type="ECO:0000259" key="4">
    <source>
        <dbReference type="PROSITE" id="PS01180"/>
    </source>
</evidence>
<proteinExistence type="predicted"/>
<dbReference type="InterPro" id="IPR001304">
    <property type="entry name" value="C-type_lectin-like"/>
</dbReference>
<dbReference type="AlphaFoldDB" id="A0A6P4YCF8"/>
<sequence>MYEDFWLWSDGTPSEMSYSSWASGEPSGQGCVTTTSTGEWSVKNCDEEAFYVCQIGDESLYEMEPHSKARCGGILYESSGQIVSPGYGQNLNNPEELDCEWKIIVPDGKVVQFTVEDFQLKEDGSLEIFDFCPYGHRVESLSGTVESNLTITTTANEAFLKFSSNGLQPTHGFNISFQAKPPQRGPNVRQNSQKTTRATRRTLAKGIVPGLQQVASFVSSTLLSVANMVFGSQNTGQQHAELMNNLNLLKDTVKEIGSDIQQLGIMLEWQVEMAQAAQMYSSSEQRIKNLLDTLQTQLTITTNGTLEPARANRGLVQNWVDNVLTQGEGGINAVLNNMHRMVMGTQSVFNGKSVIAIMDGLLKSQHHPSATEELKSIAEYIIDLQLSGYVAWILALRHNGDMDKAEGIINRGSKKLSEQNCFMARFFDDWPTGTFGFPMATGGCPNGSSVVFKGGQYEMNGVNSFLWSEDDQLHLSGSVSNNTVKQGVCMKTTYSGSGNWSKGRYCLFKHGNCPPGFSWGRLGFPGGTKTGVVSDGDVDSDSTEVEFCCRDDGDASYPIRLPVGTPFYLLRHGGQCQQVDGATVLEEWIEFRGNGHRAGMTPDDDGEGNSHKIYYCFYRASGSSPNIPATPIISAAVPVHTTNVINYVVTISLVAGPRALL</sequence>
<dbReference type="PROSITE" id="PS01180">
    <property type="entry name" value="CUB"/>
    <property type="match status" value="1"/>
</dbReference>
<dbReference type="InterPro" id="IPR031569">
    <property type="entry name" value="ApeC"/>
</dbReference>
<dbReference type="OrthoDB" id="5954510at2759"/>
<feature type="domain" description="C-type lectin" evidence="5">
    <location>
        <begin position="1"/>
        <end position="54"/>
    </location>
</feature>
<dbReference type="Gene3D" id="3.10.100.10">
    <property type="entry name" value="Mannose-Binding Protein A, subunit A"/>
    <property type="match status" value="1"/>
</dbReference>
<dbReference type="SUPFAM" id="SSF49854">
    <property type="entry name" value="Spermadhesin, CUB domain"/>
    <property type="match status" value="1"/>
</dbReference>
<dbReference type="PANTHER" id="PTHR19324">
    <property type="entry name" value="PERFORIN-LIKE PROTEIN 1"/>
    <property type="match status" value="1"/>
</dbReference>
<name>A0A6P4YCF8_BRABE</name>
<dbReference type="Proteomes" id="UP000515135">
    <property type="component" value="Unplaced"/>
</dbReference>
<dbReference type="InterPro" id="IPR035914">
    <property type="entry name" value="Sperma_CUB_dom_sf"/>
</dbReference>
<comment type="caution">
    <text evidence="2">Lacks conserved residue(s) required for the propagation of feature annotation.</text>
</comment>
<dbReference type="RefSeq" id="XP_019622093.1">
    <property type="nucleotide sequence ID" value="XM_019766534.1"/>
</dbReference>
<dbReference type="GeneID" id="109468278"/>
<dbReference type="InterPro" id="IPR016186">
    <property type="entry name" value="C-type_lectin-like/link_sf"/>
</dbReference>
<reference evidence="7" key="1">
    <citation type="submission" date="2025-08" db="UniProtKB">
        <authorList>
            <consortium name="RefSeq"/>
        </authorList>
    </citation>
    <scope>IDENTIFICATION</scope>
    <source>
        <tissue evidence="7">Gonad</tissue>
    </source>
</reference>
<dbReference type="Pfam" id="PF16977">
    <property type="entry name" value="ApeC"/>
    <property type="match status" value="1"/>
</dbReference>
<evidence type="ECO:0000256" key="1">
    <source>
        <dbReference type="ARBA" id="ARBA00023157"/>
    </source>
</evidence>
<dbReference type="Pfam" id="PF00431">
    <property type="entry name" value="CUB"/>
    <property type="match status" value="1"/>
</dbReference>
<keyword evidence="1" id="KW-1015">Disulfide bond</keyword>
<gene>
    <name evidence="7" type="primary">LOC109468278</name>
</gene>
<dbReference type="KEGG" id="bbel:109468278"/>
<dbReference type="Gene3D" id="2.60.120.290">
    <property type="entry name" value="Spermadhesin, CUB domain"/>
    <property type="match status" value="1"/>
</dbReference>
<dbReference type="InterPro" id="IPR000859">
    <property type="entry name" value="CUB_dom"/>
</dbReference>
<evidence type="ECO:0000256" key="3">
    <source>
        <dbReference type="SAM" id="MobiDB-lite"/>
    </source>
</evidence>
<feature type="region of interest" description="Disordered" evidence="3">
    <location>
        <begin position="177"/>
        <end position="198"/>
    </location>
</feature>
<dbReference type="SUPFAM" id="SSF56436">
    <property type="entry name" value="C-type lectin-like"/>
    <property type="match status" value="1"/>
</dbReference>
<feature type="domain" description="CUB" evidence="4">
    <location>
        <begin position="71"/>
        <end position="180"/>
    </location>
</feature>
<protein>
    <submittedName>
        <fullName evidence="7">Uncharacterized protein LOC109468278</fullName>
    </submittedName>
</protein>
<evidence type="ECO:0000313" key="7">
    <source>
        <dbReference type="RefSeq" id="XP_019622093.1"/>
    </source>
</evidence>
<keyword evidence="6" id="KW-1185">Reference proteome</keyword>
<dbReference type="PANTHER" id="PTHR19324:SF33">
    <property type="entry name" value="MUCIN-5AC"/>
    <property type="match status" value="1"/>
</dbReference>
<evidence type="ECO:0000256" key="2">
    <source>
        <dbReference type="PROSITE-ProRule" id="PRU00059"/>
    </source>
</evidence>
<evidence type="ECO:0000259" key="5">
    <source>
        <dbReference type="PROSITE" id="PS50041"/>
    </source>
</evidence>
<dbReference type="CDD" id="cd00041">
    <property type="entry name" value="CUB"/>
    <property type="match status" value="1"/>
</dbReference>